<evidence type="ECO:0000313" key="6">
    <source>
        <dbReference type="EMBL" id="ARU05403.1"/>
    </source>
</evidence>
<feature type="domain" description="HTH lysR-type" evidence="5">
    <location>
        <begin position="12"/>
        <end position="69"/>
    </location>
</feature>
<keyword evidence="4" id="KW-0804">Transcription</keyword>
<dbReference type="CDD" id="cd08421">
    <property type="entry name" value="PBP2_LTTR_like_1"/>
    <property type="match status" value="1"/>
</dbReference>
<dbReference type="PROSITE" id="PS50931">
    <property type="entry name" value="HTH_LYSR"/>
    <property type="match status" value="1"/>
</dbReference>
<dbReference type="GO" id="GO:0003700">
    <property type="term" value="F:DNA-binding transcription factor activity"/>
    <property type="evidence" value="ECO:0007669"/>
    <property type="project" value="InterPro"/>
</dbReference>
<evidence type="ECO:0000256" key="2">
    <source>
        <dbReference type="ARBA" id="ARBA00023015"/>
    </source>
</evidence>
<dbReference type="Gene3D" id="3.40.190.290">
    <property type="match status" value="1"/>
</dbReference>
<dbReference type="InterPro" id="IPR000847">
    <property type="entry name" value="LysR_HTH_N"/>
</dbReference>
<dbReference type="InterPro" id="IPR036390">
    <property type="entry name" value="WH_DNA-bd_sf"/>
</dbReference>
<dbReference type="PANTHER" id="PTHR30419">
    <property type="entry name" value="HTH-TYPE TRANSCRIPTIONAL REGULATOR YBHD"/>
    <property type="match status" value="1"/>
</dbReference>
<reference evidence="6 7" key="1">
    <citation type="submission" date="2017-05" db="EMBL/GenBank/DDBJ databases">
        <authorList>
            <person name="Song R."/>
            <person name="Chenine A.L."/>
            <person name="Ruprecht R.M."/>
        </authorList>
    </citation>
    <scope>NUCLEOTIDE SEQUENCE [LARGE SCALE GENOMIC DNA]</scope>
    <source>
        <strain evidence="6 7">DSM 26136</strain>
    </source>
</reference>
<evidence type="ECO:0000313" key="7">
    <source>
        <dbReference type="Proteomes" id="UP000196138"/>
    </source>
</evidence>
<proteinExistence type="inferred from homology"/>
<organism evidence="6 7">
    <name type="scientific">Comamonas serinivorans</name>
    <dbReference type="NCBI Taxonomy" id="1082851"/>
    <lineage>
        <taxon>Bacteria</taxon>
        <taxon>Pseudomonadati</taxon>
        <taxon>Pseudomonadota</taxon>
        <taxon>Betaproteobacteria</taxon>
        <taxon>Burkholderiales</taxon>
        <taxon>Comamonadaceae</taxon>
        <taxon>Comamonas</taxon>
    </lineage>
</organism>
<dbReference type="EMBL" id="CP021455">
    <property type="protein sequence ID" value="ARU05403.1"/>
    <property type="molecule type" value="Genomic_DNA"/>
</dbReference>
<keyword evidence="2" id="KW-0805">Transcription regulation</keyword>
<evidence type="ECO:0000256" key="1">
    <source>
        <dbReference type="ARBA" id="ARBA00009437"/>
    </source>
</evidence>
<sequence>MQHTHLSTSRALDLTTLRLFVAVAETGSIGQAAEREFMAASAISKRLSDLEHLLRAPLLDRHARGVTLTPAGDALLHHARNVLFGIDKLQAELSEYADGIRGHVRVHASMSAIFEFLPEDLGAFIHRHPEVKIDLQEHLSAEVARAVLEGAADLGICNLSGATRELQTLPYRRDRLVLVAPQRHRLAKREALALAEALDEDFVGLTSGSSIALALQRAASNVGKTVRLRIQVAGLDAMCRMIHAGLGVGVMPERAFALMQGVGELASVPLTDDWAVRDIGLVARDFGSLPMTARTLVAHLRERSGAQLS</sequence>
<dbReference type="GO" id="GO:0005829">
    <property type="term" value="C:cytosol"/>
    <property type="evidence" value="ECO:0007669"/>
    <property type="project" value="TreeGrafter"/>
</dbReference>
<keyword evidence="7" id="KW-1185">Reference proteome</keyword>
<dbReference type="SUPFAM" id="SSF53850">
    <property type="entry name" value="Periplasmic binding protein-like II"/>
    <property type="match status" value="1"/>
</dbReference>
<comment type="similarity">
    <text evidence="1">Belongs to the LysR transcriptional regulatory family.</text>
</comment>
<dbReference type="KEGG" id="cser:CCO03_12515"/>
<protein>
    <submittedName>
        <fullName evidence="6">LysR family transcriptional regulator</fullName>
    </submittedName>
</protein>
<dbReference type="InterPro" id="IPR005119">
    <property type="entry name" value="LysR_subst-bd"/>
</dbReference>
<dbReference type="FunFam" id="1.10.10.10:FF:000001">
    <property type="entry name" value="LysR family transcriptional regulator"/>
    <property type="match status" value="1"/>
</dbReference>
<dbReference type="GO" id="GO:0003677">
    <property type="term" value="F:DNA binding"/>
    <property type="evidence" value="ECO:0007669"/>
    <property type="project" value="UniProtKB-KW"/>
</dbReference>
<dbReference type="SUPFAM" id="SSF46785">
    <property type="entry name" value="Winged helix' DNA-binding domain"/>
    <property type="match status" value="1"/>
</dbReference>
<dbReference type="Pfam" id="PF00126">
    <property type="entry name" value="HTH_1"/>
    <property type="match status" value="1"/>
</dbReference>
<evidence type="ECO:0000256" key="4">
    <source>
        <dbReference type="ARBA" id="ARBA00023163"/>
    </source>
</evidence>
<dbReference type="OrthoDB" id="9785974at2"/>
<dbReference type="InterPro" id="IPR036388">
    <property type="entry name" value="WH-like_DNA-bd_sf"/>
</dbReference>
<dbReference type="PANTHER" id="PTHR30419:SF2">
    <property type="entry name" value="LYSR FAMILY TRANSCRIPTIONAL REGULATOR"/>
    <property type="match status" value="1"/>
</dbReference>
<evidence type="ECO:0000256" key="3">
    <source>
        <dbReference type="ARBA" id="ARBA00023125"/>
    </source>
</evidence>
<dbReference type="Proteomes" id="UP000196138">
    <property type="component" value="Chromosome"/>
</dbReference>
<dbReference type="RefSeq" id="WP_087281533.1">
    <property type="nucleotide sequence ID" value="NZ_CP021455.1"/>
</dbReference>
<dbReference type="InterPro" id="IPR050950">
    <property type="entry name" value="HTH-type_LysR_regulators"/>
</dbReference>
<accession>A0A1Y0EP39</accession>
<name>A0A1Y0EP39_9BURK</name>
<dbReference type="AlphaFoldDB" id="A0A1Y0EP39"/>
<dbReference type="Gene3D" id="1.10.10.10">
    <property type="entry name" value="Winged helix-like DNA-binding domain superfamily/Winged helix DNA-binding domain"/>
    <property type="match status" value="1"/>
</dbReference>
<evidence type="ECO:0000259" key="5">
    <source>
        <dbReference type="PROSITE" id="PS50931"/>
    </source>
</evidence>
<keyword evidence="3" id="KW-0238">DNA-binding</keyword>
<dbReference type="Pfam" id="PF03466">
    <property type="entry name" value="LysR_substrate"/>
    <property type="match status" value="1"/>
</dbReference>
<gene>
    <name evidence="6" type="ORF">CCO03_12515</name>
</gene>